<evidence type="ECO:0000313" key="2">
    <source>
        <dbReference type="Proteomes" id="UP000812440"/>
    </source>
</evidence>
<gene>
    <name evidence="1" type="ORF">GDO86_001407</name>
</gene>
<dbReference type="AlphaFoldDB" id="A0A8T2KEM6"/>
<name>A0A8T2KEM6_9PIPI</name>
<proteinExistence type="predicted"/>
<organism evidence="1 2">
    <name type="scientific">Hymenochirus boettgeri</name>
    <name type="common">Congo dwarf clawed frog</name>
    <dbReference type="NCBI Taxonomy" id="247094"/>
    <lineage>
        <taxon>Eukaryota</taxon>
        <taxon>Metazoa</taxon>
        <taxon>Chordata</taxon>
        <taxon>Craniata</taxon>
        <taxon>Vertebrata</taxon>
        <taxon>Euteleostomi</taxon>
        <taxon>Amphibia</taxon>
        <taxon>Batrachia</taxon>
        <taxon>Anura</taxon>
        <taxon>Pipoidea</taxon>
        <taxon>Pipidae</taxon>
        <taxon>Pipinae</taxon>
        <taxon>Hymenochirus</taxon>
    </lineage>
</organism>
<keyword evidence="2" id="KW-1185">Reference proteome</keyword>
<dbReference type="Proteomes" id="UP000812440">
    <property type="component" value="Chromosome 1"/>
</dbReference>
<protein>
    <submittedName>
        <fullName evidence="1">Uncharacterized protein</fullName>
    </submittedName>
</protein>
<accession>A0A8T2KEM6</accession>
<comment type="caution">
    <text evidence="1">The sequence shown here is derived from an EMBL/GenBank/DDBJ whole genome shotgun (WGS) entry which is preliminary data.</text>
</comment>
<dbReference type="EMBL" id="JAACNH010000001">
    <property type="protein sequence ID" value="KAG8455198.1"/>
    <property type="molecule type" value="Genomic_DNA"/>
</dbReference>
<evidence type="ECO:0000313" key="1">
    <source>
        <dbReference type="EMBL" id="KAG8455198.1"/>
    </source>
</evidence>
<reference evidence="1" key="1">
    <citation type="thesis" date="2020" institute="ProQuest LLC" country="789 East Eisenhower Parkway, Ann Arbor, MI, USA">
        <title>Comparative Genomics and Chromosome Evolution.</title>
        <authorList>
            <person name="Mudd A.B."/>
        </authorList>
    </citation>
    <scope>NUCLEOTIDE SEQUENCE</scope>
    <source>
        <strain evidence="1">Female2</strain>
        <tissue evidence="1">Blood</tissue>
    </source>
</reference>
<sequence>MPAHGIVGGHALLGSNSLSEHNNRIFKRLQSKRTVTHGKCAALQSSFSHTVPWCTLVTVHPCALFERWSKSWFNTQDSIYLSQLSMAGIIHI</sequence>